<evidence type="ECO:0000313" key="3">
    <source>
        <dbReference type="Proteomes" id="UP001359559"/>
    </source>
</evidence>
<evidence type="ECO:0000313" key="2">
    <source>
        <dbReference type="EMBL" id="KAK7318245.1"/>
    </source>
</evidence>
<sequence length="121" mass="13704">MGQISERRKGREVERMGKGNGNGGLRRQIHGFGFVFTYGCREMRLVVVMRCHSCRRGFWNCVMENGSNLWIKYLRSCFIKVSTKFINLISCIASTKRAHIPSLGDQAPSQLVLLTSSESLC</sequence>
<protein>
    <submittedName>
        <fullName evidence="2">Uncharacterized protein</fullName>
    </submittedName>
</protein>
<reference evidence="2 3" key="1">
    <citation type="submission" date="2024-01" db="EMBL/GenBank/DDBJ databases">
        <title>The genomes of 5 underutilized Papilionoideae crops provide insights into root nodulation and disease resistance.</title>
        <authorList>
            <person name="Yuan L."/>
        </authorList>
    </citation>
    <scope>NUCLEOTIDE SEQUENCE [LARGE SCALE GENOMIC DNA]</scope>
    <source>
        <strain evidence="2">LY-2023</strain>
        <tissue evidence="2">Leaf</tissue>
    </source>
</reference>
<accession>A0AAN9PZC7</accession>
<dbReference type="Proteomes" id="UP001359559">
    <property type="component" value="Unassembled WGS sequence"/>
</dbReference>
<organism evidence="2 3">
    <name type="scientific">Clitoria ternatea</name>
    <name type="common">Butterfly pea</name>
    <dbReference type="NCBI Taxonomy" id="43366"/>
    <lineage>
        <taxon>Eukaryota</taxon>
        <taxon>Viridiplantae</taxon>
        <taxon>Streptophyta</taxon>
        <taxon>Embryophyta</taxon>
        <taxon>Tracheophyta</taxon>
        <taxon>Spermatophyta</taxon>
        <taxon>Magnoliopsida</taxon>
        <taxon>eudicotyledons</taxon>
        <taxon>Gunneridae</taxon>
        <taxon>Pentapetalae</taxon>
        <taxon>rosids</taxon>
        <taxon>fabids</taxon>
        <taxon>Fabales</taxon>
        <taxon>Fabaceae</taxon>
        <taxon>Papilionoideae</taxon>
        <taxon>50 kb inversion clade</taxon>
        <taxon>NPAAA clade</taxon>
        <taxon>indigoferoid/millettioid clade</taxon>
        <taxon>Phaseoleae</taxon>
        <taxon>Clitoria</taxon>
    </lineage>
</organism>
<dbReference type="EMBL" id="JAYKXN010000001">
    <property type="protein sequence ID" value="KAK7318245.1"/>
    <property type="molecule type" value="Genomic_DNA"/>
</dbReference>
<dbReference type="AlphaFoldDB" id="A0AAN9PZC7"/>
<name>A0AAN9PZC7_CLITE</name>
<evidence type="ECO:0000256" key="1">
    <source>
        <dbReference type="SAM" id="MobiDB-lite"/>
    </source>
</evidence>
<feature type="compositionally biased region" description="Basic and acidic residues" evidence="1">
    <location>
        <begin position="1"/>
        <end position="17"/>
    </location>
</feature>
<comment type="caution">
    <text evidence="2">The sequence shown here is derived from an EMBL/GenBank/DDBJ whole genome shotgun (WGS) entry which is preliminary data.</text>
</comment>
<keyword evidence="3" id="KW-1185">Reference proteome</keyword>
<gene>
    <name evidence="2" type="ORF">RJT34_02944</name>
</gene>
<feature type="region of interest" description="Disordered" evidence="1">
    <location>
        <begin position="1"/>
        <end position="20"/>
    </location>
</feature>
<proteinExistence type="predicted"/>